<name>A0A9Q9EIZ4_9PEZI</name>
<evidence type="ECO:0000313" key="1">
    <source>
        <dbReference type="EMBL" id="USW50838.1"/>
    </source>
</evidence>
<proteinExistence type="predicted"/>
<accession>A0A9Q9EIZ4</accession>
<sequence length="325" mass="37432">MAPKREADDYELSVLETRTRKYRRVENKTLIAYHKFQHRPTGRAISTPNNAADKVFKTYELVEHILSYLAPTDTGPQNFKSCNKLTRFVREVLLDSSVLQKMVYVHLPADQQVVWGWLPKSRKWGSLPGPLTIPRALHATKSGHVVFVCSVVLNQNVLENTLGELDLPLERLRQSISTRNSTQLEDYGNMLMHRLRKKTSLHVIAFKIDPLRGQYQDTFLTTPPVTEITFCIENPQDRLAVKTNSNGYSHFPRSRVARAEGVRVRDIMAEMQQLGPEWVAKLRHGRLQEHPLEGIVIPNDRIKVVRQEMWDFVMNMGKARFPAEV</sequence>
<dbReference type="Proteomes" id="UP001056384">
    <property type="component" value="Chromosome 3"/>
</dbReference>
<gene>
    <name evidence="1" type="ORF">Slin15195_G041570</name>
</gene>
<keyword evidence="2" id="KW-1185">Reference proteome</keyword>
<reference evidence="1" key="1">
    <citation type="submission" date="2022-06" db="EMBL/GenBank/DDBJ databases">
        <title>Complete genome sequences of two strains of the flax pathogen Septoria linicola.</title>
        <authorList>
            <person name="Lapalu N."/>
            <person name="Simon A."/>
            <person name="Demenou B."/>
            <person name="Paumier D."/>
            <person name="Guillot M.-P."/>
            <person name="Gout L."/>
            <person name="Valade R."/>
        </authorList>
    </citation>
    <scope>NUCLEOTIDE SEQUENCE</scope>
    <source>
        <strain evidence="1">SE15195</strain>
    </source>
</reference>
<dbReference type="AlphaFoldDB" id="A0A9Q9EIZ4"/>
<protein>
    <submittedName>
        <fullName evidence="1">Uncharacterized protein</fullName>
    </submittedName>
</protein>
<evidence type="ECO:0000313" key="2">
    <source>
        <dbReference type="Proteomes" id="UP001056384"/>
    </source>
</evidence>
<dbReference type="EMBL" id="CP099420">
    <property type="protein sequence ID" value="USW50838.1"/>
    <property type="molecule type" value="Genomic_DNA"/>
</dbReference>
<organism evidence="1 2">
    <name type="scientific">Septoria linicola</name>
    <dbReference type="NCBI Taxonomy" id="215465"/>
    <lineage>
        <taxon>Eukaryota</taxon>
        <taxon>Fungi</taxon>
        <taxon>Dikarya</taxon>
        <taxon>Ascomycota</taxon>
        <taxon>Pezizomycotina</taxon>
        <taxon>Dothideomycetes</taxon>
        <taxon>Dothideomycetidae</taxon>
        <taxon>Mycosphaerellales</taxon>
        <taxon>Mycosphaerellaceae</taxon>
        <taxon>Septoria</taxon>
    </lineage>
</organism>